<organism evidence="3">
    <name type="scientific">Petromyzon marinus</name>
    <name type="common">Sea lamprey</name>
    <dbReference type="NCBI Taxonomy" id="7757"/>
    <lineage>
        <taxon>Eukaryota</taxon>
        <taxon>Metazoa</taxon>
        <taxon>Chordata</taxon>
        <taxon>Craniata</taxon>
        <taxon>Vertebrata</taxon>
        <taxon>Cyclostomata</taxon>
        <taxon>Hyperoartia</taxon>
        <taxon>Petromyzontiformes</taxon>
        <taxon>Petromyzontidae</taxon>
        <taxon>Petromyzon</taxon>
    </lineage>
</organism>
<feature type="transmembrane region" description="Helical" evidence="2">
    <location>
        <begin position="93"/>
        <end position="115"/>
    </location>
</feature>
<dbReference type="AlphaFoldDB" id="A0A5Q0MV08"/>
<feature type="region of interest" description="Disordered" evidence="1">
    <location>
        <begin position="160"/>
        <end position="181"/>
    </location>
</feature>
<keyword evidence="2" id="KW-0812">Transmembrane</keyword>
<reference evidence="3" key="1">
    <citation type="journal article" date="2019" name="J. Immunol.">
        <title>Ancient BCMA-like Genes Herald B Cell Regulation in Lampreys.</title>
        <authorList>
            <person name="Das S."/>
            <person name="Sutoh Y."/>
            <person name="Cancro M.P."/>
            <person name="Rast J.P."/>
            <person name="Han Q."/>
            <person name="Bommakanti G."/>
            <person name="Cooper M.D."/>
            <person name="Hirano M."/>
        </authorList>
    </citation>
    <scope>NUCLEOTIDE SEQUENCE</scope>
</reference>
<name>A0A5Q0MV08_PETMA</name>
<protein>
    <submittedName>
        <fullName evidence="3">B-cell maturation antigen-like 2</fullName>
    </submittedName>
</protein>
<dbReference type="EMBL" id="MK301155">
    <property type="protein sequence ID" value="QFZ95511.1"/>
    <property type="molecule type" value="mRNA"/>
</dbReference>
<sequence>MTSHCPAHFYFDKLLRTCQHCLLMCHKTRPPAECRDTCRDHASHAQHEADDSDDVASPTRYLTSRSARTNGATPATVVAESTSKIQASDLEHMLYIVLAISISLTIFVVLIFLIYRRIRRRESLSQPPLGVEMRCMKSAVVHFNPTSKSTFGAGYSQVTTTTEPVSETGHPDTSQMVTNYT</sequence>
<gene>
    <name evidence="3" type="primary">BCMAL2</name>
</gene>
<keyword evidence="2" id="KW-0472">Membrane</keyword>
<dbReference type="SUPFAM" id="SSF57586">
    <property type="entry name" value="TNF receptor-like"/>
    <property type="match status" value="1"/>
</dbReference>
<dbReference type="Gene3D" id="4.10.1290.10">
    <property type="entry name" value="Tumor necrosis factor receptor superfamily"/>
    <property type="match status" value="1"/>
</dbReference>
<keyword evidence="2" id="KW-1133">Transmembrane helix</keyword>
<evidence type="ECO:0000313" key="3">
    <source>
        <dbReference type="EMBL" id="QFZ95511.1"/>
    </source>
</evidence>
<evidence type="ECO:0000256" key="2">
    <source>
        <dbReference type="SAM" id="Phobius"/>
    </source>
</evidence>
<evidence type="ECO:0000256" key="1">
    <source>
        <dbReference type="SAM" id="MobiDB-lite"/>
    </source>
</evidence>
<accession>A0A5Q0MV08</accession>
<proteinExistence type="evidence at transcript level"/>